<evidence type="ECO:0000313" key="2">
    <source>
        <dbReference type="EMBL" id="AXR07777.1"/>
    </source>
</evidence>
<evidence type="ECO:0000313" key="3">
    <source>
        <dbReference type="Proteomes" id="UP000262073"/>
    </source>
</evidence>
<dbReference type="Gene3D" id="3.30.450.40">
    <property type="match status" value="1"/>
</dbReference>
<accession>A0A346NQH0</accession>
<organism evidence="2 3">
    <name type="scientific">Salinimonas sediminis</name>
    <dbReference type="NCBI Taxonomy" id="2303538"/>
    <lineage>
        <taxon>Bacteria</taxon>
        <taxon>Pseudomonadati</taxon>
        <taxon>Pseudomonadota</taxon>
        <taxon>Gammaproteobacteria</taxon>
        <taxon>Alteromonadales</taxon>
        <taxon>Alteromonadaceae</taxon>
        <taxon>Alteromonas/Salinimonas group</taxon>
        <taxon>Salinimonas</taxon>
    </lineage>
</organism>
<feature type="domain" description="GAF" evidence="1">
    <location>
        <begin position="26"/>
        <end position="165"/>
    </location>
</feature>
<dbReference type="EMBL" id="CP031769">
    <property type="protein sequence ID" value="AXR07777.1"/>
    <property type="molecule type" value="Genomic_DNA"/>
</dbReference>
<evidence type="ECO:0000259" key="1">
    <source>
        <dbReference type="SMART" id="SM00065"/>
    </source>
</evidence>
<sequence length="167" mass="19565">MANIPELPHEAARLQALLDLNILDTPPEERFDAITRKAQAEFKCKTVLISLIAEDRQWFKSRQGLDKRETPRNISFCTYAIAEEEYLIVPDTHQDFRFKNNKLVKGEPFIRSYAGVILYSTEGYEMGTFCLLHDKVKHYDEQDIQRIKHYAKIVEQELVLSEEFGRQ</sequence>
<dbReference type="SMART" id="SM00065">
    <property type="entry name" value="GAF"/>
    <property type="match status" value="1"/>
</dbReference>
<dbReference type="AlphaFoldDB" id="A0A346NQH0"/>
<dbReference type="KEGG" id="salm:D0Y50_16260"/>
<dbReference type="InterPro" id="IPR003018">
    <property type="entry name" value="GAF"/>
</dbReference>
<dbReference type="Proteomes" id="UP000262073">
    <property type="component" value="Chromosome"/>
</dbReference>
<dbReference type="OrthoDB" id="9812358at2"/>
<reference evidence="2 3" key="1">
    <citation type="submission" date="2018-08" db="EMBL/GenBank/DDBJ databases">
        <title>Salinimonas sediminis sp. nov., a piezophilic bacterium isolated from a deep-sea sediment sample from the New Britain Trench.</title>
        <authorList>
            <person name="Cao J."/>
        </authorList>
    </citation>
    <scope>NUCLEOTIDE SEQUENCE [LARGE SCALE GENOMIC DNA]</scope>
    <source>
        <strain evidence="2 3">N102</strain>
    </source>
</reference>
<gene>
    <name evidence="2" type="ORF">D0Y50_16260</name>
</gene>
<name>A0A346NQH0_9ALTE</name>
<protein>
    <submittedName>
        <fullName evidence="2">GAF domain-containing protein</fullName>
    </submittedName>
</protein>
<proteinExistence type="predicted"/>
<dbReference type="RefSeq" id="WP_117317998.1">
    <property type="nucleotide sequence ID" value="NZ_CP031769.1"/>
</dbReference>
<dbReference type="SUPFAM" id="SSF55781">
    <property type="entry name" value="GAF domain-like"/>
    <property type="match status" value="1"/>
</dbReference>
<keyword evidence="3" id="KW-1185">Reference proteome</keyword>
<dbReference type="PANTHER" id="PTHR43102:SF2">
    <property type="entry name" value="GAF DOMAIN-CONTAINING PROTEIN"/>
    <property type="match status" value="1"/>
</dbReference>
<dbReference type="PANTHER" id="PTHR43102">
    <property type="entry name" value="SLR1143 PROTEIN"/>
    <property type="match status" value="1"/>
</dbReference>
<dbReference type="InterPro" id="IPR029016">
    <property type="entry name" value="GAF-like_dom_sf"/>
</dbReference>
<dbReference type="Pfam" id="PF01590">
    <property type="entry name" value="GAF"/>
    <property type="match status" value="1"/>
</dbReference>